<feature type="transmembrane region" description="Helical" evidence="1">
    <location>
        <begin position="56"/>
        <end position="80"/>
    </location>
</feature>
<accession>A0ABU1DCK9</accession>
<comment type="caution">
    <text evidence="2">The sequence shown here is derived from an EMBL/GenBank/DDBJ whole genome shotgun (WGS) entry which is preliminary data.</text>
</comment>
<protein>
    <submittedName>
        <fullName evidence="2">DUF1772 domain-containing protein</fullName>
    </submittedName>
</protein>
<gene>
    <name evidence="2" type="ORF">IHQ68_04315</name>
</gene>
<dbReference type="EMBL" id="JADBEO010000006">
    <property type="protein sequence ID" value="MDR4305850.1"/>
    <property type="molecule type" value="Genomic_DNA"/>
</dbReference>
<evidence type="ECO:0000313" key="3">
    <source>
        <dbReference type="Proteomes" id="UP001181622"/>
    </source>
</evidence>
<dbReference type="InterPro" id="IPR013901">
    <property type="entry name" value="Anthrone_oxy"/>
</dbReference>
<keyword evidence="3" id="KW-1185">Reference proteome</keyword>
<organism evidence="2 3">
    <name type="scientific">Chelatococcus sambhunathii</name>
    <dbReference type="NCBI Taxonomy" id="363953"/>
    <lineage>
        <taxon>Bacteria</taxon>
        <taxon>Pseudomonadati</taxon>
        <taxon>Pseudomonadota</taxon>
        <taxon>Alphaproteobacteria</taxon>
        <taxon>Hyphomicrobiales</taxon>
        <taxon>Chelatococcaceae</taxon>
        <taxon>Chelatococcus</taxon>
    </lineage>
</organism>
<dbReference type="Pfam" id="PF08592">
    <property type="entry name" value="Anthrone_oxy"/>
    <property type="match status" value="1"/>
</dbReference>
<evidence type="ECO:0000313" key="2">
    <source>
        <dbReference type="EMBL" id="MDR4305850.1"/>
    </source>
</evidence>
<feature type="transmembrane region" description="Helical" evidence="1">
    <location>
        <begin position="87"/>
        <end position="105"/>
    </location>
</feature>
<keyword evidence="1" id="KW-0812">Transmembrane</keyword>
<sequence length="157" mass="16325">MATIVFVLTFAAALGAALMGGFFYAFSGLVMPSLSRRPPPEAVAAMQTINVVVLNPLFFVLFFGPAALGVALSALAPFVLPAGQATAAFVASLLYAVGSIGVTIAKNIPLNDELAAASAESGEGAAVWTRYLRDWTWWNHARATACVLSAGFFVLAL</sequence>
<name>A0ABU1DCK9_9HYPH</name>
<evidence type="ECO:0000256" key="1">
    <source>
        <dbReference type="SAM" id="Phobius"/>
    </source>
</evidence>
<dbReference type="Proteomes" id="UP001181622">
    <property type="component" value="Unassembled WGS sequence"/>
</dbReference>
<keyword evidence="1" id="KW-0472">Membrane</keyword>
<dbReference type="RefSeq" id="WP_309389193.1">
    <property type="nucleotide sequence ID" value="NZ_JADBEO010000006.1"/>
</dbReference>
<proteinExistence type="predicted"/>
<keyword evidence="1" id="KW-1133">Transmembrane helix</keyword>
<reference evidence="2" key="1">
    <citation type="submission" date="2020-10" db="EMBL/GenBank/DDBJ databases">
        <authorList>
            <person name="Abbas A."/>
            <person name="Razzaq R."/>
            <person name="Waqas M."/>
            <person name="Abbas N."/>
            <person name="Nielsen T.K."/>
            <person name="Hansen L.H."/>
            <person name="Hussain S."/>
            <person name="Shahid M."/>
        </authorList>
    </citation>
    <scope>NUCLEOTIDE SEQUENCE</scope>
    <source>
        <strain evidence="2">S14</strain>
    </source>
</reference>